<name>A0A1I2IPJ2_9GAMM</name>
<dbReference type="AlphaFoldDB" id="A0A1I2IPJ2"/>
<dbReference type="InterPro" id="IPR001567">
    <property type="entry name" value="Pept_M3A_M3B_dom"/>
</dbReference>
<evidence type="ECO:0000313" key="13">
    <source>
        <dbReference type="EMBL" id="SFF44205.1"/>
    </source>
</evidence>
<keyword evidence="2 9" id="KW-0645">Protease</keyword>
<evidence type="ECO:0000259" key="12">
    <source>
        <dbReference type="Pfam" id="PF19310"/>
    </source>
</evidence>
<feature type="region of interest" description="Disordered" evidence="10">
    <location>
        <begin position="1"/>
        <end position="24"/>
    </location>
</feature>
<dbReference type="GO" id="GO:0006518">
    <property type="term" value="P:peptide metabolic process"/>
    <property type="evidence" value="ECO:0007669"/>
    <property type="project" value="TreeGrafter"/>
</dbReference>
<dbReference type="InterPro" id="IPR045090">
    <property type="entry name" value="Pept_M3A_M3B"/>
</dbReference>
<keyword evidence="5 9" id="KW-0862">Zinc</keyword>
<dbReference type="Gene3D" id="1.20.1050.40">
    <property type="entry name" value="Endopeptidase. Chain P, domain 1"/>
    <property type="match status" value="1"/>
</dbReference>
<dbReference type="GO" id="GO:0006508">
    <property type="term" value="P:proteolysis"/>
    <property type="evidence" value="ECO:0007669"/>
    <property type="project" value="UniProtKB-KW"/>
</dbReference>
<dbReference type="PANTHER" id="PTHR11804:SF84">
    <property type="entry name" value="SACCHAROLYSIN"/>
    <property type="match status" value="1"/>
</dbReference>
<proteinExistence type="inferred from homology"/>
<evidence type="ECO:0000256" key="5">
    <source>
        <dbReference type="ARBA" id="ARBA00022833"/>
    </source>
</evidence>
<keyword evidence="14" id="KW-1185">Reference proteome</keyword>
<dbReference type="GO" id="GO:0004222">
    <property type="term" value="F:metalloendopeptidase activity"/>
    <property type="evidence" value="ECO:0007669"/>
    <property type="project" value="UniProtKB-EC"/>
</dbReference>
<keyword evidence="4 9" id="KW-0378">Hydrolase</keyword>
<evidence type="ECO:0000256" key="2">
    <source>
        <dbReference type="ARBA" id="ARBA00022670"/>
    </source>
</evidence>
<sequence length="700" mass="78441">MAHENSARDTQAHTDPVHDNPLLADSPLPAFSRIRPEHVGPAVDALLADYRKAIDHLTAAGGPRDFAGVMLAQERLEQRVSRAWAPVGHLHSVADSEALREAYGPAEEKLTEHAIELGQNRDLYKAVQALADAPDFAGLPRPERALVEHALRDFHLSGVALEEPARTRYREIGVELSKLSTEFSNAVLDATDAWHQHITDERDLAGIPESGRAVLRQYAREQNLDGYLVTLKQPSVQAVLTYADNRGLRERVYWAYQTRASDQGPHAGKFDNGPRIERIMALRHEAARLLGFANAAEESLATKMAASPTEVMEFLHDLGQRARPVARQELATLREFAAKELQLDNLESWDVAYASEKLRQKNYDLDEEQLKPYFPLPAVIEGLFGLVQKLYGVTLAPRDGVEVWHPDVRYYDVRDAVGRVFAGAYVDLYARSGKRGGAWMDVCQSRFREGDSERLPVAFLTCNFAPPTEGRPALLTHDDVLTLFHEFGHGLHHLLTEIQLPSIGGIDGVEWDAVELPSQFMENFGWNREALDLFARHWQTGEPLPEELFQRMLAARHFHAGLFLVRQLEFAMFDFRLHLAYEPAQGARPLAVLEEVRREVAVLHPPIWQRFPNSFTHVFAGGYAAGYYSYLWAELLSADAFGAFEDAAKAGGSLIDRDTGERFRREILAVGASRPALDSFVAFRGRKPEPEALLRSHGLI</sequence>
<feature type="domain" description="Peptidase M3A/M3B catalytic" evidence="11">
    <location>
        <begin position="239"/>
        <end position="698"/>
    </location>
</feature>
<dbReference type="InterPro" id="IPR045666">
    <property type="entry name" value="OpdA_N"/>
</dbReference>
<dbReference type="InterPro" id="IPR034005">
    <property type="entry name" value="M3A_DCP"/>
</dbReference>
<dbReference type="Proteomes" id="UP000199477">
    <property type="component" value="Unassembled WGS sequence"/>
</dbReference>
<dbReference type="InterPro" id="IPR024079">
    <property type="entry name" value="MetalloPept_cat_dom_sf"/>
</dbReference>
<dbReference type="InterPro" id="IPR024077">
    <property type="entry name" value="Neurolysin/TOP_dom2"/>
</dbReference>
<dbReference type="InterPro" id="IPR024080">
    <property type="entry name" value="Neurolysin/TOP_N"/>
</dbReference>
<organism evidence="13 14">
    <name type="scientific">Dyella marensis</name>
    <dbReference type="NCBI Taxonomy" id="500610"/>
    <lineage>
        <taxon>Bacteria</taxon>
        <taxon>Pseudomonadati</taxon>
        <taxon>Pseudomonadota</taxon>
        <taxon>Gammaproteobacteria</taxon>
        <taxon>Lysobacterales</taxon>
        <taxon>Rhodanobacteraceae</taxon>
        <taxon>Dyella</taxon>
    </lineage>
</organism>
<dbReference type="EC" id="3.4.24.70" evidence="8"/>
<dbReference type="PANTHER" id="PTHR11804">
    <property type="entry name" value="PROTEASE M3 THIMET OLIGOPEPTIDASE-RELATED"/>
    <property type="match status" value="1"/>
</dbReference>
<evidence type="ECO:0000259" key="11">
    <source>
        <dbReference type="Pfam" id="PF01432"/>
    </source>
</evidence>
<reference evidence="14" key="1">
    <citation type="submission" date="2016-10" db="EMBL/GenBank/DDBJ databases">
        <authorList>
            <person name="Varghese N."/>
            <person name="Submissions S."/>
        </authorList>
    </citation>
    <scope>NUCLEOTIDE SEQUENCE [LARGE SCALE GENOMIC DNA]</scope>
    <source>
        <strain evidence="14">UNC178MFTsu3.1</strain>
    </source>
</reference>
<dbReference type="GO" id="GO:0005829">
    <property type="term" value="C:cytosol"/>
    <property type="evidence" value="ECO:0007669"/>
    <property type="project" value="UniProtKB-ARBA"/>
</dbReference>
<evidence type="ECO:0000256" key="8">
    <source>
        <dbReference type="ARBA" id="ARBA00026100"/>
    </source>
</evidence>
<feature type="compositionally biased region" description="Basic and acidic residues" evidence="10">
    <location>
        <begin position="1"/>
        <end position="18"/>
    </location>
</feature>
<evidence type="ECO:0000256" key="1">
    <source>
        <dbReference type="ARBA" id="ARBA00006040"/>
    </source>
</evidence>
<evidence type="ECO:0000256" key="3">
    <source>
        <dbReference type="ARBA" id="ARBA00022723"/>
    </source>
</evidence>
<comment type="similarity">
    <text evidence="1 9">Belongs to the peptidase M3 family.</text>
</comment>
<evidence type="ECO:0000256" key="9">
    <source>
        <dbReference type="RuleBase" id="RU003435"/>
    </source>
</evidence>
<dbReference type="Gene3D" id="3.40.390.10">
    <property type="entry name" value="Collagenase (Catalytic Domain)"/>
    <property type="match status" value="1"/>
</dbReference>
<comment type="cofactor">
    <cofactor evidence="9">
        <name>Zn(2+)</name>
        <dbReference type="ChEBI" id="CHEBI:29105"/>
    </cofactor>
    <text evidence="9">Binds 1 zinc ion.</text>
</comment>
<keyword evidence="3 9" id="KW-0479">Metal-binding</keyword>
<keyword evidence="6 9" id="KW-0482">Metalloprotease</keyword>
<evidence type="ECO:0000256" key="6">
    <source>
        <dbReference type="ARBA" id="ARBA00023049"/>
    </source>
</evidence>
<evidence type="ECO:0000256" key="7">
    <source>
        <dbReference type="ARBA" id="ARBA00024603"/>
    </source>
</evidence>
<dbReference type="RefSeq" id="WP_051548506.1">
    <property type="nucleotide sequence ID" value="NZ_FONH01000018.1"/>
</dbReference>
<evidence type="ECO:0000313" key="14">
    <source>
        <dbReference type="Proteomes" id="UP000199477"/>
    </source>
</evidence>
<dbReference type="Pfam" id="PF01432">
    <property type="entry name" value="Peptidase_M3"/>
    <property type="match status" value="1"/>
</dbReference>
<dbReference type="CDD" id="cd06456">
    <property type="entry name" value="M3A_DCP"/>
    <property type="match status" value="1"/>
</dbReference>
<dbReference type="SUPFAM" id="SSF55486">
    <property type="entry name" value="Metalloproteases ('zincins'), catalytic domain"/>
    <property type="match status" value="1"/>
</dbReference>
<dbReference type="Pfam" id="PF19310">
    <property type="entry name" value="TOP_N"/>
    <property type="match status" value="1"/>
</dbReference>
<comment type="catalytic activity">
    <reaction evidence="7">
        <text>Hydrolysis of oligopeptides, with broad specificity. Gly or Ala commonly occur as P1 or P1' residues, but more distant residues are also important, as is shown by the fact that Z-Gly-Pro-Gly-|-Gly-Pro-Ala is cleaved, but not Z-(Gly)(5).</text>
        <dbReference type="EC" id="3.4.24.70"/>
    </reaction>
</comment>
<feature type="domain" description="Oligopeptidase A N-terminal" evidence="12">
    <location>
        <begin position="44"/>
        <end position="165"/>
    </location>
</feature>
<dbReference type="FunFam" id="3.40.390.10:FF:000009">
    <property type="entry name" value="Oligopeptidase A"/>
    <property type="match status" value="1"/>
</dbReference>
<evidence type="ECO:0000256" key="10">
    <source>
        <dbReference type="SAM" id="MobiDB-lite"/>
    </source>
</evidence>
<dbReference type="GO" id="GO:0046872">
    <property type="term" value="F:metal ion binding"/>
    <property type="evidence" value="ECO:0007669"/>
    <property type="project" value="UniProtKB-UniRule"/>
</dbReference>
<dbReference type="STRING" id="500610.SAMN02799615_03576"/>
<dbReference type="EMBL" id="FONH01000018">
    <property type="protein sequence ID" value="SFF44205.1"/>
    <property type="molecule type" value="Genomic_DNA"/>
</dbReference>
<dbReference type="Gene3D" id="1.10.1370.10">
    <property type="entry name" value="Neurolysin, domain 3"/>
    <property type="match status" value="1"/>
</dbReference>
<gene>
    <name evidence="13" type="ORF">SAMN02799615_03576</name>
</gene>
<protein>
    <recommendedName>
        <fullName evidence="8">oligopeptidase A</fullName>
        <ecNumber evidence="8">3.4.24.70</ecNumber>
    </recommendedName>
</protein>
<accession>A0A1I2IPJ2</accession>
<evidence type="ECO:0000256" key="4">
    <source>
        <dbReference type="ARBA" id="ARBA00022801"/>
    </source>
</evidence>